<dbReference type="Gene3D" id="3.40.1110.10">
    <property type="entry name" value="Calcium-transporting ATPase, cytoplasmic domain N"/>
    <property type="match status" value="1"/>
</dbReference>
<evidence type="ECO:0000256" key="5">
    <source>
        <dbReference type="ARBA" id="ARBA00022692"/>
    </source>
</evidence>
<keyword evidence="11 13" id="KW-1133">Transmembrane helix</keyword>
<gene>
    <name evidence="16" type="ORF">LCOR_05941.1</name>
</gene>
<evidence type="ECO:0000313" key="16">
    <source>
        <dbReference type="EMBL" id="CDH54723.1"/>
    </source>
</evidence>
<feature type="transmembrane region" description="Helical" evidence="13">
    <location>
        <begin position="821"/>
        <end position="845"/>
    </location>
</feature>
<dbReference type="InterPro" id="IPR001757">
    <property type="entry name" value="P_typ_ATPase"/>
</dbReference>
<feature type="transmembrane region" description="Helical" evidence="13">
    <location>
        <begin position="296"/>
        <end position="318"/>
    </location>
</feature>
<evidence type="ECO:0000256" key="4">
    <source>
        <dbReference type="ARBA" id="ARBA00022553"/>
    </source>
</evidence>
<keyword evidence="17" id="KW-1185">Reference proteome</keyword>
<keyword evidence="13" id="KW-0406">Ion transport</keyword>
<protein>
    <recommendedName>
        <fullName evidence="13">Plasma membrane ATPase</fullName>
        <ecNumber evidence="13">7.1.2.1</ecNumber>
    </recommendedName>
</protein>
<comment type="function">
    <text evidence="1">The plasma membrane ATPase of plants and fungi is a hydrogen ion pump. The proton gradient it generates drives the active transport of nutrients by H(+)-symport. The resulting external acidification and/or internal alkinization may mediate growth responses.</text>
</comment>
<dbReference type="Pfam" id="PF00702">
    <property type="entry name" value="Hydrolase"/>
    <property type="match status" value="1"/>
</dbReference>
<evidence type="ECO:0000256" key="7">
    <source>
        <dbReference type="ARBA" id="ARBA00022741"/>
    </source>
</evidence>
<feature type="transmembrane region" description="Helical" evidence="13">
    <location>
        <begin position="96"/>
        <end position="115"/>
    </location>
</feature>
<dbReference type="InterPro" id="IPR006534">
    <property type="entry name" value="P-type_ATPase_IIIA"/>
</dbReference>
<dbReference type="GO" id="GO:0016887">
    <property type="term" value="F:ATP hydrolysis activity"/>
    <property type="evidence" value="ECO:0007669"/>
    <property type="project" value="InterPro"/>
</dbReference>
<evidence type="ECO:0000313" key="17">
    <source>
        <dbReference type="Proteomes" id="UP000027586"/>
    </source>
</evidence>
<feature type="transmembrane region" description="Helical" evidence="13">
    <location>
        <begin position="755"/>
        <end position="774"/>
    </location>
</feature>
<evidence type="ECO:0000256" key="14">
    <source>
        <dbReference type="SAM" id="MobiDB-lite"/>
    </source>
</evidence>
<keyword evidence="4" id="KW-0597">Phosphoprotein</keyword>
<dbReference type="SFLD" id="SFLDF00027">
    <property type="entry name" value="p-type_atpase"/>
    <property type="match status" value="1"/>
</dbReference>
<dbReference type="SUPFAM" id="SSF81660">
    <property type="entry name" value="Metal cation-transporting ATPase, ATP-binding domain N"/>
    <property type="match status" value="1"/>
</dbReference>
<dbReference type="InterPro" id="IPR023214">
    <property type="entry name" value="HAD_sf"/>
</dbReference>
<dbReference type="GO" id="GO:0008553">
    <property type="term" value="F:P-type proton-exporting transporter activity"/>
    <property type="evidence" value="ECO:0007669"/>
    <property type="project" value="UniProtKB-UniRule"/>
</dbReference>
<dbReference type="SFLD" id="SFLDS00003">
    <property type="entry name" value="Haloacid_Dehalogenase"/>
    <property type="match status" value="1"/>
</dbReference>
<dbReference type="InterPro" id="IPR018303">
    <property type="entry name" value="ATPase_P-typ_P_site"/>
</dbReference>
<evidence type="ECO:0000256" key="3">
    <source>
        <dbReference type="ARBA" id="ARBA00008804"/>
    </source>
</evidence>
<dbReference type="OrthoDB" id="116380at2759"/>
<dbReference type="SUPFAM" id="SSF81653">
    <property type="entry name" value="Calcium ATPase, transduction domain A"/>
    <property type="match status" value="1"/>
</dbReference>
<feature type="transmembrane region" description="Helical" evidence="13">
    <location>
        <begin position="68"/>
        <end position="90"/>
    </location>
</feature>
<dbReference type="PRINTS" id="PR00119">
    <property type="entry name" value="CATATPASE"/>
</dbReference>
<comment type="catalytic activity">
    <reaction evidence="13">
        <text>ATP + H2O + H(+)(in) = ADP + phosphate + 2 H(+)(out)</text>
        <dbReference type="Rhea" id="RHEA:20852"/>
        <dbReference type="ChEBI" id="CHEBI:15377"/>
        <dbReference type="ChEBI" id="CHEBI:15378"/>
        <dbReference type="ChEBI" id="CHEBI:30616"/>
        <dbReference type="ChEBI" id="CHEBI:43474"/>
        <dbReference type="ChEBI" id="CHEBI:456216"/>
        <dbReference type="EC" id="7.1.2.1"/>
    </reaction>
</comment>
<accession>A0A068RX29</accession>
<feature type="domain" description="Cation-transporting P-type ATPase N-terminal" evidence="15">
    <location>
        <begin position="22"/>
        <end position="95"/>
    </location>
</feature>
<organism evidence="16 17">
    <name type="scientific">Lichtheimia corymbifera JMRC:FSU:9682</name>
    <dbReference type="NCBI Taxonomy" id="1263082"/>
    <lineage>
        <taxon>Eukaryota</taxon>
        <taxon>Fungi</taxon>
        <taxon>Fungi incertae sedis</taxon>
        <taxon>Mucoromycota</taxon>
        <taxon>Mucoromycotina</taxon>
        <taxon>Mucoromycetes</taxon>
        <taxon>Mucorales</taxon>
        <taxon>Lichtheimiaceae</taxon>
        <taxon>Lichtheimia</taxon>
    </lineage>
</organism>
<reference evidence="16" key="1">
    <citation type="submission" date="2013-08" db="EMBL/GenBank/DDBJ databases">
        <title>Gene expansion shapes genome architecture in the human pathogen Lichtheimia corymbifera: an evolutionary genomics analysis in the ancient terrestrial Mucorales (Mucoromycotina).</title>
        <authorList>
            <person name="Schwartze V.U."/>
            <person name="Winter S."/>
            <person name="Shelest E."/>
            <person name="Marcet-Houben M."/>
            <person name="Horn F."/>
            <person name="Wehner S."/>
            <person name="Hoffmann K."/>
            <person name="Riege K."/>
            <person name="Sammeth M."/>
            <person name="Nowrousian M."/>
            <person name="Valiante V."/>
            <person name="Linde J."/>
            <person name="Jacobsen I.D."/>
            <person name="Marz M."/>
            <person name="Brakhage A.A."/>
            <person name="Gabaldon T."/>
            <person name="Bocker S."/>
            <person name="Voigt K."/>
        </authorList>
    </citation>
    <scope>NUCLEOTIDE SEQUENCE [LARGE SCALE GENOMIC DNA]</scope>
    <source>
        <strain evidence="16">FSU 9682</strain>
    </source>
</reference>
<evidence type="ECO:0000256" key="13">
    <source>
        <dbReference type="RuleBase" id="RU362083"/>
    </source>
</evidence>
<keyword evidence="13" id="KW-0813">Transport</keyword>
<dbReference type="Pfam" id="PF00122">
    <property type="entry name" value="E1-E2_ATPase"/>
    <property type="match status" value="1"/>
</dbReference>
<dbReference type="Gene3D" id="2.70.150.10">
    <property type="entry name" value="Calcium-transporting ATPase, cytoplasmic transduction domain A"/>
    <property type="match status" value="1"/>
</dbReference>
<comment type="subcellular location">
    <subcellularLocation>
        <location evidence="13">Cell membrane</location>
        <topology evidence="13">Multi-pass membrane protein</topology>
    </subcellularLocation>
    <subcellularLocation>
        <location evidence="2">Membrane</location>
        <topology evidence="2">Multi-pass membrane protein</topology>
    </subcellularLocation>
</comment>
<keyword evidence="10 13" id="KW-1278">Translocase</keyword>
<keyword evidence="9 13" id="KW-0460">Magnesium</keyword>
<evidence type="ECO:0000256" key="10">
    <source>
        <dbReference type="ARBA" id="ARBA00022967"/>
    </source>
</evidence>
<dbReference type="AlphaFoldDB" id="A0A068RX29"/>
<dbReference type="CDD" id="cd02076">
    <property type="entry name" value="P-type_ATPase_H"/>
    <property type="match status" value="1"/>
</dbReference>
<evidence type="ECO:0000256" key="2">
    <source>
        <dbReference type="ARBA" id="ARBA00004141"/>
    </source>
</evidence>
<dbReference type="SUPFAM" id="SSF81665">
    <property type="entry name" value="Calcium ATPase, transmembrane domain M"/>
    <property type="match status" value="1"/>
</dbReference>
<evidence type="ECO:0000256" key="6">
    <source>
        <dbReference type="ARBA" id="ARBA00022723"/>
    </source>
</evidence>
<dbReference type="NCBIfam" id="TIGR01647">
    <property type="entry name" value="ATPase-IIIA_H"/>
    <property type="match status" value="1"/>
</dbReference>
<keyword evidence="5 13" id="KW-0812">Transmembrane</keyword>
<keyword evidence="12 13" id="KW-0472">Membrane</keyword>
<keyword evidence="7 13" id="KW-0547">Nucleotide-binding</keyword>
<comment type="caution">
    <text evidence="16">The sequence shown here is derived from an EMBL/GenBank/DDBJ whole genome shotgun (WGS) entry which is preliminary data.</text>
</comment>
<evidence type="ECO:0000256" key="8">
    <source>
        <dbReference type="ARBA" id="ARBA00022840"/>
    </source>
</evidence>
<dbReference type="EC" id="7.1.2.1" evidence="13"/>
<dbReference type="SUPFAM" id="SSF56784">
    <property type="entry name" value="HAD-like"/>
    <property type="match status" value="1"/>
</dbReference>
<dbReference type="GO" id="GO:0005886">
    <property type="term" value="C:plasma membrane"/>
    <property type="evidence" value="ECO:0007669"/>
    <property type="project" value="UniProtKB-SubCell"/>
</dbReference>
<dbReference type="InterPro" id="IPR004014">
    <property type="entry name" value="ATPase_P-typ_cation-transptr_N"/>
</dbReference>
<feature type="transmembrane region" description="Helical" evidence="13">
    <location>
        <begin position="786"/>
        <end position="809"/>
    </location>
</feature>
<evidence type="ECO:0000256" key="9">
    <source>
        <dbReference type="ARBA" id="ARBA00022842"/>
    </source>
</evidence>
<dbReference type="EMBL" id="CBTN010000025">
    <property type="protein sequence ID" value="CDH54723.1"/>
    <property type="molecule type" value="Genomic_DNA"/>
</dbReference>
<feature type="compositionally biased region" description="Polar residues" evidence="14">
    <location>
        <begin position="37"/>
        <end position="46"/>
    </location>
</feature>
<feature type="transmembrane region" description="Helical" evidence="13">
    <location>
        <begin position="721"/>
        <end position="743"/>
    </location>
</feature>
<feature type="transmembrane region" description="Helical" evidence="13">
    <location>
        <begin position="685"/>
        <end position="709"/>
    </location>
</feature>
<dbReference type="PRINTS" id="PR00120">
    <property type="entry name" value="HATPASE"/>
</dbReference>
<proteinExistence type="inferred from homology"/>
<feature type="transmembrane region" description="Helical" evidence="13">
    <location>
        <begin position="250"/>
        <end position="272"/>
    </location>
</feature>
<keyword evidence="8 13" id="KW-0067">ATP-binding</keyword>
<dbReference type="Gene3D" id="1.20.1110.10">
    <property type="entry name" value="Calcium-transporting ATPase, transmembrane domain"/>
    <property type="match status" value="1"/>
</dbReference>
<keyword evidence="6" id="KW-0479">Metal-binding</keyword>
<feature type="transmembrane region" description="Helical" evidence="13">
    <location>
        <begin position="659"/>
        <end position="679"/>
    </location>
</feature>
<dbReference type="InterPro" id="IPR059000">
    <property type="entry name" value="ATPase_P-type_domA"/>
</dbReference>
<dbReference type="FunFam" id="3.40.50.1000:FF:000211">
    <property type="entry name" value="Plasma membrane ATPase"/>
    <property type="match status" value="1"/>
</dbReference>
<dbReference type="InterPro" id="IPR008250">
    <property type="entry name" value="ATPase_P-typ_transduc_dom_A_sf"/>
</dbReference>
<dbReference type="GO" id="GO:0046872">
    <property type="term" value="F:metal ion binding"/>
    <property type="evidence" value="ECO:0007669"/>
    <property type="project" value="UniProtKB-KW"/>
</dbReference>
<comment type="similarity">
    <text evidence="3 13">Belongs to the cation transport ATPase (P-type) (TC 3.A.3) family. Type IIIA subfamily.</text>
</comment>
<dbReference type="SFLD" id="SFLDG00002">
    <property type="entry name" value="C1.7:_P-type_atpase_like"/>
    <property type="match status" value="1"/>
</dbReference>
<dbReference type="Gene3D" id="3.40.50.1000">
    <property type="entry name" value="HAD superfamily/HAD-like"/>
    <property type="match status" value="1"/>
</dbReference>
<evidence type="ECO:0000256" key="12">
    <source>
        <dbReference type="ARBA" id="ARBA00023136"/>
    </source>
</evidence>
<sequence length="911" mass="99895">MAHPHHDGEEATPLTSPPNEPQWLDEVPPHLEPHLQTPPTQGLNNDQVLDRQARFGRNELVEKKRNKLLHFLSFFTGAISYLMEISVILTAVTGDWVDFGIILGLLIANALIGYVEEARADSAVAALKSSLALQSRCYRSGRIVDVPATELVVGDILVLRLGDIVPADARLLGLDASGNPAQTDLHVDQSALTGESLLVKKRKGDLVYSSCVIKQGHQLGVVVRTGPDTFIGRAASLINVTRDQGHFQKVINYIGNFLIAISVIMVTVLFIYDLVELRILNGTVTGDDVLATIKEMVILTIAAIPVGLPTVMSVTMAVGAKELAKKQVIVKRLTAVEELSSVTILCTDKTGTLTLNELTMDEPFVTNNYTRDDVLLYAYLASEPSAAQDPIELAVRTAAQEQHPQVDHDYVHGYRVLSFTPFNPVDKMSYATIEELGTGHSFRVAKGAPQVILGLGHQGNSEAEAAVEDLASRGLRALGVARTRETQDDWELVGLISLIDPPRSDSAATISDCQLHGLSVKMITGDQASIAKEVAARLGMGTLILDADHIANPGKSEEEVTDDCLRADGFARVIPEHKYKVVDLLQKRGHFVAMTGDGVNDAAALKKIKAYNIVDHVLVTDTDAARSAADIVLLSSGLSPIMEGIKTSRVIFQRLRSYALYRITSTIHILIFFFVITIAEDWQMPPIFLILISVLNDAATLIMAVDNVNISPMPEKWRLRLLMFLSCALAAILSLFSFAHFFILREVIHVTPGQLATAMYLHISSAPHFVIFSTRVESFCWRSIPSWPFTVVVLGTQVIALIISVYGFFGYDDNIESIGWPMGLVILAISLGTFLITDVCKVLLIQLWNHVFDKRSSTSIWPGKKSRVMASASGGGTRAQQFVQRRQHEMHSRVGYDRAMRRESVSSVQSY</sequence>
<dbReference type="PROSITE" id="PS00154">
    <property type="entry name" value="ATPASE_E1_E2"/>
    <property type="match status" value="1"/>
</dbReference>
<dbReference type="GO" id="GO:0120029">
    <property type="term" value="P:proton export across plasma membrane"/>
    <property type="evidence" value="ECO:0007669"/>
    <property type="project" value="UniProtKB-UniRule"/>
</dbReference>
<dbReference type="STRING" id="1263082.A0A068RX29"/>
<dbReference type="VEuPathDB" id="FungiDB:LCOR_05941.1"/>
<dbReference type="InterPro" id="IPR036412">
    <property type="entry name" value="HAD-like_sf"/>
</dbReference>
<dbReference type="FunFam" id="3.40.1110.10:FF:000005">
    <property type="entry name" value="Plasma membrane ATPase"/>
    <property type="match status" value="1"/>
</dbReference>
<dbReference type="InterPro" id="IPR023299">
    <property type="entry name" value="ATPase_P-typ_cyto_dom_N"/>
</dbReference>
<dbReference type="InterPro" id="IPR023298">
    <property type="entry name" value="ATPase_P-typ_TM_dom_sf"/>
</dbReference>
<keyword evidence="13" id="KW-0375">Hydrogen ion transport</keyword>
<feature type="region of interest" description="Disordered" evidence="14">
    <location>
        <begin position="1"/>
        <end position="46"/>
    </location>
</feature>
<dbReference type="SMART" id="SM00831">
    <property type="entry name" value="Cation_ATPase_N"/>
    <property type="match status" value="1"/>
</dbReference>
<evidence type="ECO:0000259" key="15">
    <source>
        <dbReference type="SMART" id="SM00831"/>
    </source>
</evidence>
<dbReference type="PANTHER" id="PTHR42861">
    <property type="entry name" value="CALCIUM-TRANSPORTING ATPASE"/>
    <property type="match status" value="1"/>
</dbReference>
<dbReference type="GO" id="GO:0005524">
    <property type="term" value="F:ATP binding"/>
    <property type="evidence" value="ECO:0007669"/>
    <property type="project" value="UniProtKB-UniRule"/>
</dbReference>
<name>A0A068RX29_9FUNG</name>
<evidence type="ECO:0000256" key="11">
    <source>
        <dbReference type="ARBA" id="ARBA00022989"/>
    </source>
</evidence>
<evidence type="ECO:0000256" key="1">
    <source>
        <dbReference type="ARBA" id="ARBA00003417"/>
    </source>
</evidence>
<dbReference type="Proteomes" id="UP000027586">
    <property type="component" value="Unassembled WGS sequence"/>
</dbReference>
<dbReference type="Pfam" id="PF00690">
    <property type="entry name" value="Cation_ATPase_N"/>
    <property type="match status" value="1"/>
</dbReference>
<dbReference type="NCBIfam" id="TIGR01494">
    <property type="entry name" value="ATPase_P-type"/>
    <property type="match status" value="2"/>
</dbReference>
<dbReference type="InterPro" id="IPR044492">
    <property type="entry name" value="P_typ_ATPase_HD_dom"/>
</dbReference>